<keyword evidence="3 10" id="KW-0813">Transport</keyword>
<dbReference type="EMBL" id="CP007035">
    <property type="protein sequence ID" value="AHF14575.1"/>
    <property type="molecule type" value="Genomic_DNA"/>
</dbReference>
<evidence type="ECO:0000256" key="2">
    <source>
        <dbReference type="ARBA" id="ARBA00008445"/>
    </source>
</evidence>
<keyword evidence="6 10" id="KW-0653">Protein transport</keyword>
<comment type="subcellular location">
    <subcellularLocation>
        <location evidence="1 10">Cell membrane</location>
        <topology evidence="1 10">Multi-pass membrane protein</topology>
    </subcellularLocation>
</comment>
<dbReference type="HOGENOM" id="CLU_094156_1_0_10"/>
<comment type="similarity">
    <text evidence="2 10">Belongs to the SecG family.</text>
</comment>
<dbReference type="eggNOG" id="COG1314">
    <property type="taxonomic scope" value="Bacteria"/>
</dbReference>
<evidence type="ECO:0000313" key="12">
    <source>
        <dbReference type="EMBL" id="AHF14575.1"/>
    </source>
</evidence>
<evidence type="ECO:0000256" key="6">
    <source>
        <dbReference type="ARBA" id="ARBA00022927"/>
    </source>
</evidence>
<evidence type="ECO:0000256" key="3">
    <source>
        <dbReference type="ARBA" id="ARBA00022448"/>
    </source>
</evidence>
<keyword evidence="13" id="KW-1185">Reference proteome</keyword>
<evidence type="ECO:0000256" key="5">
    <source>
        <dbReference type="ARBA" id="ARBA00022692"/>
    </source>
</evidence>
<dbReference type="GO" id="GO:0043952">
    <property type="term" value="P:protein transport by the Sec complex"/>
    <property type="evidence" value="ECO:0007669"/>
    <property type="project" value="TreeGrafter"/>
</dbReference>
<keyword evidence="4 10" id="KW-1003">Cell membrane</keyword>
<gene>
    <name evidence="12" type="ORF">NIASO_03985</name>
</gene>
<dbReference type="KEGG" id="nso:NIASO_03985"/>
<keyword evidence="7 10" id="KW-1133">Transmembrane helix</keyword>
<dbReference type="InterPro" id="IPR004692">
    <property type="entry name" value="SecG"/>
</dbReference>
<dbReference type="Pfam" id="PF03840">
    <property type="entry name" value="SecG"/>
    <property type="match status" value="1"/>
</dbReference>
<comment type="caution">
    <text evidence="10">Lacks conserved residue(s) required for the propagation of feature annotation.</text>
</comment>
<dbReference type="AlphaFoldDB" id="W0EUU1"/>
<dbReference type="GO" id="GO:0005886">
    <property type="term" value="C:plasma membrane"/>
    <property type="evidence" value="ECO:0007669"/>
    <property type="project" value="UniProtKB-SubCell"/>
</dbReference>
<evidence type="ECO:0000256" key="10">
    <source>
        <dbReference type="RuleBase" id="RU365087"/>
    </source>
</evidence>
<dbReference type="STRING" id="929713.NIASO_03985"/>
<sequence length="134" mass="13747">MLLIIAAVVLGFFVLIQNPKGGGLAGTFGGVSSQFMGVKQTNDILEKGTWIFAAIIGLLSLFATFFIGGPKSANDGRLQDISTQPVQQALPQPQQGAPAAPFNNGTQAQPGAQTAPAQTAPLPSSTQPGATQKK</sequence>
<evidence type="ECO:0000256" key="7">
    <source>
        <dbReference type="ARBA" id="ARBA00022989"/>
    </source>
</evidence>
<proteinExistence type="inferred from homology"/>
<reference evidence="12 13" key="1">
    <citation type="submission" date="2013-12" db="EMBL/GenBank/DDBJ databases">
        <authorList>
            <consortium name="DOE Joint Genome Institute"/>
            <person name="Eisen J."/>
            <person name="Huntemann M."/>
            <person name="Han J."/>
            <person name="Chen A."/>
            <person name="Kyrpides N."/>
            <person name="Mavromatis K."/>
            <person name="Markowitz V."/>
            <person name="Palaniappan K."/>
            <person name="Ivanova N."/>
            <person name="Schaumberg A."/>
            <person name="Pati A."/>
            <person name="Liolios K."/>
            <person name="Nordberg H.P."/>
            <person name="Cantor M.N."/>
            <person name="Hua S.X."/>
            <person name="Woyke T."/>
        </authorList>
    </citation>
    <scope>NUCLEOTIDE SEQUENCE [LARGE SCALE GENOMIC DNA]</scope>
    <source>
        <strain evidence="13">DSM 19437</strain>
    </source>
</reference>
<comment type="function">
    <text evidence="10">Involved in protein export. Participates in an early event of protein translocation.</text>
</comment>
<feature type="compositionally biased region" description="Low complexity" evidence="11">
    <location>
        <begin position="84"/>
        <end position="121"/>
    </location>
</feature>
<dbReference type="PANTHER" id="PTHR34182">
    <property type="entry name" value="PROTEIN-EXPORT MEMBRANE PROTEIN SECG"/>
    <property type="match status" value="1"/>
</dbReference>
<dbReference type="GO" id="GO:0009306">
    <property type="term" value="P:protein secretion"/>
    <property type="evidence" value="ECO:0007669"/>
    <property type="project" value="UniProtKB-UniRule"/>
</dbReference>
<evidence type="ECO:0000313" key="13">
    <source>
        <dbReference type="Proteomes" id="UP000003586"/>
    </source>
</evidence>
<keyword evidence="5 10" id="KW-0812">Transmembrane</keyword>
<accession>W0EUU1</accession>
<evidence type="ECO:0000256" key="8">
    <source>
        <dbReference type="ARBA" id="ARBA00023010"/>
    </source>
</evidence>
<keyword evidence="8 10" id="KW-0811">Translocation</keyword>
<feature type="transmembrane region" description="Helical" evidence="10">
    <location>
        <begin position="49"/>
        <end position="68"/>
    </location>
</feature>
<keyword evidence="9 10" id="KW-0472">Membrane</keyword>
<evidence type="ECO:0000256" key="4">
    <source>
        <dbReference type="ARBA" id="ARBA00022475"/>
    </source>
</evidence>
<feature type="region of interest" description="Disordered" evidence="11">
    <location>
        <begin position="76"/>
        <end position="134"/>
    </location>
</feature>
<dbReference type="Proteomes" id="UP000003586">
    <property type="component" value="Chromosome"/>
</dbReference>
<dbReference type="GO" id="GO:0015450">
    <property type="term" value="F:protein-transporting ATPase activity"/>
    <property type="evidence" value="ECO:0007669"/>
    <property type="project" value="UniProtKB-UniRule"/>
</dbReference>
<organism evidence="12 13">
    <name type="scientific">Niabella soli DSM 19437</name>
    <dbReference type="NCBI Taxonomy" id="929713"/>
    <lineage>
        <taxon>Bacteria</taxon>
        <taxon>Pseudomonadati</taxon>
        <taxon>Bacteroidota</taxon>
        <taxon>Chitinophagia</taxon>
        <taxon>Chitinophagales</taxon>
        <taxon>Chitinophagaceae</taxon>
        <taxon>Niabella</taxon>
    </lineage>
</organism>
<dbReference type="NCBIfam" id="TIGR00810">
    <property type="entry name" value="secG"/>
    <property type="match status" value="1"/>
</dbReference>
<dbReference type="GO" id="GO:0065002">
    <property type="term" value="P:intracellular protein transmembrane transport"/>
    <property type="evidence" value="ECO:0007669"/>
    <property type="project" value="TreeGrafter"/>
</dbReference>
<evidence type="ECO:0000256" key="11">
    <source>
        <dbReference type="SAM" id="MobiDB-lite"/>
    </source>
</evidence>
<evidence type="ECO:0000256" key="1">
    <source>
        <dbReference type="ARBA" id="ARBA00004651"/>
    </source>
</evidence>
<protein>
    <recommendedName>
        <fullName evidence="10">Protein-export membrane protein SecG</fullName>
    </recommendedName>
</protein>
<feature type="compositionally biased region" description="Polar residues" evidence="11">
    <location>
        <begin position="122"/>
        <end position="134"/>
    </location>
</feature>
<evidence type="ECO:0000256" key="9">
    <source>
        <dbReference type="ARBA" id="ARBA00023136"/>
    </source>
</evidence>
<dbReference type="PANTHER" id="PTHR34182:SF1">
    <property type="entry name" value="PROTEIN-EXPORT MEMBRANE PROTEIN SECG"/>
    <property type="match status" value="1"/>
</dbReference>
<name>W0EUU1_9BACT</name>